<keyword evidence="2" id="KW-1185">Reference proteome</keyword>
<dbReference type="Proteomes" id="UP000719766">
    <property type="component" value="Unassembled WGS sequence"/>
</dbReference>
<dbReference type="RefSeq" id="XP_041157183.1">
    <property type="nucleotide sequence ID" value="XM_041298300.1"/>
</dbReference>
<dbReference type="AlphaFoldDB" id="A0A9P7AIE0"/>
<dbReference type="EMBL" id="JABBWE010000052">
    <property type="protein sequence ID" value="KAG1790208.1"/>
    <property type="molecule type" value="Genomic_DNA"/>
</dbReference>
<accession>A0A9P7AIE0</accession>
<comment type="caution">
    <text evidence="1">The sequence shown here is derived from an EMBL/GenBank/DDBJ whole genome shotgun (WGS) entry which is preliminary data.</text>
</comment>
<sequence>SHYKISLFQYWRGQQEFLTRPYPLHWVLFVETSPDFGNTYEIVGDQNTYTFRMTENQFFDDREYRGGCQVGILKSEAELTLMGEILQKVVIFQNIPTWNSHNWVKAALRTLGHSSFCIHLDVLVGNLQYVMLDQLECWFRIQCRGYKVGFEYSVQFVGHEYLECVLQSRLRMLQRRAHLGRGGVFIW</sequence>
<dbReference type="GeneID" id="64592064"/>
<name>A0A9P7AIE0_9AGAM</name>
<dbReference type="OrthoDB" id="37659at2759"/>
<organism evidence="1 2">
    <name type="scientific">Suillus plorans</name>
    <dbReference type="NCBI Taxonomy" id="116603"/>
    <lineage>
        <taxon>Eukaryota</taxon>
        <taxon>Fungi</taxon>
        <taxon>Dikarya</taxon>
        <taxon>Basidiomycota</taxon>
        <taxon>Agaricomycotina</taxon>
        <taxon>Agaricomycetes</taxon>
        <taxon>Agaricomycetidae</taxon>
        <taxon>Boletales</taxon>
        <taxon>Suillineae</taxon>
        <taxon>Suillaceae</taxon>
        <taxon>Suillus</taxon>
    </lineage>
</organism>
<feature type="non-terminal residue" evidence="1">
    <location>
        <position position="1"/>
    </location>
</feature>
<protein>
    <submittedName>
        <fullName evidence="1">Uncharacterized protein</fullName>
    </submittedName>
</protein>
<evidence type="ECO:0000313" key="1">
    <source>
        <dbReference type="EMBL" id="KAG1790208.1"/>
    </source>
</evidence>
<reference evidence="1" key="1">
    <citation type="journal article" date="2020" name="New Phytol.">
        <title>Comparative genomics reveals dynamic genome evolution in host specialist ectomycorrhizal fungi.</title>
        <authorList>
            <person name="Lofgren L.A."/>
            <person name="Nguyen N.H."/>
            <person name="Vilgalys R."/>
            <person name="Ruytinx J."/>
            <person name="Liao H.L."/>
            <person name="Branco S."/>
            <person name="Kuo A."/>
            <person name="LaButti K."/>
            <person name="Lipzen A."/>
            <person name="Andreopoulos W."/>
            <person name="Pangilinan J."/>
            <person name="Riley R."/>
            <person name="Hundley H."/>
            <person name="Na H."/>
            <person name="Barry K."/>
            <person name="Grigoriev I.V."/>
            <person name="Stajich J.E."/>
            <person name="Kennedy P.G."/>
        </authorList>
    </citation>
    <scope>NUCLEOTIDE SEQUENCE</scope>
    <source>
        <strain evidence="1">S12</strain>
    </source>
</reference>
<gene>
    <name evidence="1" type="ORF">HD556DRAFT_1242660</name>
</gene>
<proteinExistence type="predicted"/>
<evidence type="ECO:0000313" key="2">
    <source>
        <dbReference type="Proteomes" id="UP000719766"/>
    </source>
</evidence>